<proteinExistence type="predicted"/>
<organism evidence="2 3">
    <name type="scientific">Aureimonas jatrophae</name>
    <dbReference type="NCBI Taxonomy" id="1166073"/>
    <lineage>
        <taxon>Bacteria</taxon>
        <taxon>Pseudomonadati</taxon>
        <taxon>Pseudomonadota</taxon>
        <taxon>Alphaproteobacteria</taxon>
        <taxon>Hyphomicrobiales</taxon>
        <taxon>Aurantimonadaceae</taxon>
        <taxon>Aureimonas</taxon>
    </lineage>
</organism>
<feature type="chain" id="PRO_5011667448" evidence="1">
    <location>
        <begin position="36"/>
        <end position="219"/>
    </location>
</feature>
<evidence type="ECO:0000256" key="1">
    <source>
        <dbReference type="SAM" id="SignalP"/>
    </source>
</evidence>
<feature type="signal peptide" evidence="1">
    <location>
        <begin position="1"/>
        <end position="35"/>
    </location>
</feature>
<dbReference type="EMBL" id="FNIT01000022">
    <property type="protein sequence ID" value="SDO92341.1"/>
    <property type="molecule type" value="Genomic_DNA"/>
</dbReference>
<gene>
    <name evidence="2" type="ORF">SAMN05192530_12210</name>
</gene>
<keyword evidence="3" id="KW-1185">Reference proteome</keyword>
<protein>
    <submittedName>
        <fullName evidence="2">Uncharacterized protein</fullName>
    </submittedName>
</protein>
<dbReference type="AlphaFoldDB" id="A0A1H0NI97"/>
<sequence length="219" mass="23232">MRSPVVHRARLRSLAIASAVAALFAVLPNTGPAWASDGFTDEEIEEQSEPATIPSPGVLDQLMEQGAAVAQFTCTVKETALYGMSAMGRREAPPIDMAITLTETGVAIVNGQAIQPTETRPRTLGGGEGAIESALYPMEEVRRALTGSAFQLPSTGFSADEQRQLEGFGGILNGMMDGMTAGRNRHMLITLEQNSVGFFDIAAGNRVANAQTANCFRTQ</sequence>
<reference evidence="2 3" key="1">
    <citation type="submission" date="2016-10" db="EMBL/GenBank/DDBJ databases">
        <authorList>
            <person name="de Groot N.N."/>
        </authorList>
    </citation>
    <scope>NUCLEOTIDE SEQUENCE [LARGE SCALE GENOMIC DNA]</scope>
    <source>
        <strain evidence="3">L7-484,KACC 16230,DSM 25025</strain>
    </source>
</reference>
<keyword evidence="1" id="KW-0732">Signal</keyword>
<evidence type="ECO:0000313" key="3">
    <source>
        <dbReference type="Proteomes" id="UP000198793"/>
    </source>
</evidence>
<name>A0A1H0NI97_9HYPH</name>
<dbReference type="Proteomes" id="UP000198793">
    <property type="component" value="Unassembled WGS sequence"/>
</dbReference>
<accession>A0A1H0NI97</accession>
<evidence type="ECO:0000313" key="2">
    <source>
        <dbReference type="EMBL" id="SDO92341.1"/>
    </source>
</evidence>